<evidence type="ECO:0000256" key="1">
    <source>
        <dbReference type="SAM" id="MobiDB-lite"/>
    </source>
</evidence>
<accession>A0A318SDF5</accession>
<feature type="compositionally biased region" description="Polar residues" evidence="1">
    <location>
        <begin position="92"/>
        <end position="105"/>
    </location>
</feature>
<name>A0A318SDF5_9DEIO</name>
<dbReference type="Proteomes" id="UP000248326">
    <property type="component" value="Unassembled WGS sequence"/>
</dbReference>
<evidence type="ECO:0000313" key="3">
    <source>
        <dbReference type="Proteomes" id="UP000248326"/>
    </source>
</evidence>
<protein>
    <submittedName>
        <fullName evidence="2">Uncharacterized protein</fullName>
    </submittedName>
</protein>
<keyword evidence="3" id="KW-1185">Reference proteome</keyword>
<proteinExistence type="predicted"/>
<comment type="caution">
    <text evidence="2">The sequence shown here is derived from an EMBL/GenBank/DDBJ whole genome shotgun (WGS) entry which is preliminary data.</text>
</comment>
<feature type="region of interest" description="Disordered" evidence="1">
    <location>
        <begin position="76"/>
        <end position="105"/>
    </location>
</feature>
<sequence length="105" mass="11180">MKTANWKAWGQRVFALASVFAVVFGLAPHNAADRKGPSLTPPPLSELRSFAPLPPITPHEVGDVPILLKRFAPLRSREPSASPSVARGFTPSPRTLSGVSQLEGA</sequence>
<dbReference type="EMBL" id="QJSX01000001">
    <property type="protein sequence ID" value="PYE56673.1"/>
    <property type="molecule type" value="Genomic_DNA"/>
</dbReference>
<dbReference type="AlphaFoldDB" id="A0A318SDF5"/>
<reference evidence="2 3" key="1">
    <citation type="submission" date="2018-06" db="EMBL/GenBank/DDBJ databases">
        <title>Genomic Encyclopedia of Type Strains, Phase IV (KMG-IV): sequencing the most valuable type-strain genomes for metagenomic binning, comparative biology and taxonomic classification.</title>
        <authorList>
            <person name="Goeker M."/>
        </authorList>
    </citation>
    <scope>NUCLEOTIDE SEQUENCE [LARGE SCALE GENOMIC DNA]</scope>
    <source>
        <strain evidence="2 3">DSM 18048</strain>
    </source>
</reference>
<evidence type="ECO:0000313" key="2">
    <source>
        <dbReference type="EMBL" id="PYE56673.1"/>
    </source>
</evidence>
<gene>
    <name evidence="2" type="ORF">DES52_101478</name>
</gene>
<organism evidence="2 3">
    <name type="scientific">Deinococcus yavapaiensis KR-236</name>
    <dbReference type="NCBI Taxonomy" id="694435"/>
    <lineage>
        <taxon>Bacteria</taxon>
        <taxon>Thermotogati</taxon>
        <taxon>Deinococcota</taxon>
        <taxon>Deinococci</taxon>
        <taxon>Deinococcales</taxon>
        <taxon>Deinococcaceae</taxon>
        <taxon>Deinococcus</taxon>
    </lineage>
</organism>